<feature type="zinc finger region" description="C3H1-type" evidence="5">
    <location>
        <begin position="104"/>
        <end position="134"/>
    </location>
</feature>
<evidence type="ECO:0008006" key="10">
    <source>
        <dbReference type="Google" id="ProtNLM"/>
    </source>
</evidence>
<dbReference type="InterPro" id="IPR002625">
    <property type="entry name" value="Smr_dom"/>
</dbReference>
<feature type="zinc finger region" description="C3H1-type" evidence="5">
    <location>
        <begin position="57"/>
        <end position="85"/>
    </location>
</feature>
<accession>A0A2G5VCE0</accession>
<keyword evidence="2" id="KW-0677">Repeat</keyword>
<evidence type="ECO:0000313" key="8">
    <source>
        <dbReference type="EMBL" id="PIC49428.1"/>
    </source>
</evidence>
<evidence type="ECO:0000313" key="9">
    <source>
        <dbReference type="Proteomes" id="UP000230233"/>
    </source>
</evidence>
<dbReference type="PROSITE" id="PS50828">
    <property type="entry name" value="SMR"/>
    <property type="match status" value="1"/>
</dbReference>
<dbReference type="SUPFAM" id="SSF90229">
    <property type="entry name" value="CCCH zinc finger"/>
    <property type="match status" value="2"/>
</dbReference>
<evidence type="ECO:0000256" key="5">
    <source>
        <dbReference type="PROSITE-ProRule" id="PRU00723"/>
    </source>
</evidence>
<evidence type="ECO:0000256" key="1">
    <source>
        <dbReference type="ARBA" id="ARBA00022723"/>
    </source>
</evidence>
<gene>
    <name evidence="8" type="primary">Cnig_chr_II.g8041</name>
    <name evidence="8" type="ORF">B9Z55_008041</name>
</gene>
<feature type="domain" description="C3H1-type" evidence="6">
    <location>
        <begin position="57"/>
        <end position="85"/>
    </location>
</feature>
<keyword evidence="1 5" id="KW-0479">Metal-binding</keyword>
<proteinExistence type="predicted"/>
<dbReference type="FunFam" id="3.30.1370.110:FF:000017">
    <property type="entry name" value="Protein CBG07223"/>
    <property type="match status" value="1"/>
</dbReference>
<sequence>MSSAAVARQGAVYTSGYSCPAPSNMCNAPIVVCRTTDVVPGSYSGCSPVPQASIPWNWKTQLCHHFTVGACCPRGPNCQFAHGIQELRTVAQNRAMKEQKTSEKRKTKLCANFSKSGSGVCPYEHRCQFIHPSDGESYRALFSETLEFDRMLKQHLAECQSLHAQRLQSPDPNERQRMEDEINMKVRVWNFSHPKKNNYYDLHAMTTGGAIKYVLDIINHMISNNIPQSLLETGRGNHSTNNFPAIRTFLLNNLNGFNGVSFVPQLGNDGILELTI</sequence>
<dbReference type="GO" id="GO:0003730">
    <property type="term" value="F:mRNA 3'-UTR binding"/>
    <property type="evidence" value="ECO:0007669"/>
    <property type="project" value="TreeGrafter"/>
</dbReference>
<organism evidence="8 9">
    <name type="scientific">Caenorhabditis nigoni</name>
    <dbReference type="NCBI Taxonomy" id="1611254"/>
    <lineage>
        <taxon>Eukaryota</taxon>
        <taxon>Metazoa</taxon>
        <taxon>Ecdysozoa</taxon>
        <taxon>Nematoda</taxon>
        <taxon>Chromadorea</taxon>
        <taxon>Rhabditida</taxon>
        <taxon>Rhabditina</taxon>
        <taxon>Rhabditomorpha</taxon>
        <taxon>Rhabditoidea</taxon>
        <taxon>Rhabditidae</taxon>
        <taxon>Peloderinae</taxon>
        <taxon>Caenorhabditis</taxon>
    </lineage>
</organism>
<protein>
    <recommendedName>
        <fullName evidence="10">C3H1-type domain-containing protein</fullName>
    </recommendedName>
</protein>
<dbReference type="InterPro" id="IPR000571">
    <property type="entry name" value="Znf_CCCH"/>
</dbReference>
<dbReference type="InterPro" id="IPR036063">
    <property type="entry name" value="Smr_dom_sf"/>
</dbReference>
<dbReference type="OrthoDB" id="5873440at2759"/>
<dbReference type="EMBL" id="PDUG01000002">
    <property type="protein sequence ID" value="PIC49428.1"/>
    <property type="molecule type" value="Genomic_DNA"/>
</dbReference>
<dbReference type="GO" id="GO:0043186">
    <property type="term" value="C:P granule"/>
    <property type="evidence" value="ECO:0007669"/>
    <property type="project" value="UniProtKB-ARBA"/>
</dbReference>
<keyword evidence="3 5" id="KW-0863">Zinc-finger</keyword>
<feature type="domain" description="Smr" evidence="7">
    <location>
        <begin position="200"/>
        <end position="276"/>
    </location>
</feature>
<dbReference type="PROSITE" id="PS50103">
    <property type="entry name" value="ZF_C3H1"/>
    <property type="match status" value="2"/>
</dbReference>
<dbReference type="InterPro" id="IPR045877">
    <property type="entry name" value="ZFP36-like"/>
</dbReference>
<evidence type="ECO:0000259" key="7">
    <source>
        <dbReference type="PROSITE" id="PS50828"/>
    </source>
</evidence>
<evidence type="ECO:0000256" key="4">
    <source>
        <dbReference type="ARBA" id="ARBA00022833"/>
    </source>
</evidence>
<evidence type="ECO:0000256" key="2">
    <source>
        <dbReference type="ARBA" id="ARBA00022737"/>
    </source>
</evidence>
<comment type="caution">
    <text evidence="8">The sequence shown here is derived from an EMBL/GenBank/DDBJ whole genome shotgun (WGS) entry which is preliminary data.</text>
</comment>
<dbReference type="PANTHER" id="PTHR12547">
    <property type="entry name" value="CCCH ZINC FINGER/TIS11-RELATED"/>
    <property type="match status" value="1"/>
</dbReference>
<keyword evidence="4 5" id="KW-0862">Zinc</keyword>
<dbReference type="InterPro" id="IPR036855">
    <property type="entry name" value="Znf_CCCH_sf"/>
</dbReference>
<dbReference type="Pfam" id="PF00642">
    <property type="entry name" value="zf-CCCH"/>
    <property type="match status" value="2"/>
</dbReference>
<dbReference type="Gene3D" id="4.10.1000.10">
    <property type="entry name" value="Zinc finger, CCCH-type"/>
    <property type="match status" value="2"/>
</dbReference>
<keyword evidence="9" id="KW-1185">Reference proteome</keyword>
<evidence type="ECO:0000259" key="6">
    <source>
        <dbReference type="PROSITE" id="PS50103"/>
    </source>
</evidence>
<dbReference type="AlphaFoldDB" id="A0A2G5VCE0"/>
<dbReference type="Gene3D" id="3.30.1370.110">
    <property type="match status" value="1"/>
</dbReference>
<dbReference type="SMART" id="SM00356">
    <property type="entry name" value="ZnF_C3H1"/>
    <property type="match status" value="2"/>
</dbReference>
<dbReference type="GO" id="GO:0008270">
    <property type="term" value="F:zinc ion binding"/>
    <property type="evidence" value="ECO:0007669"/>
    <property type="project" value="UniProtKB-KW"/>
</dbReference>
<dbReference type="PANTHER" id="PTHR12547:SF18">
    <property type="entry name" value="PROTEIN TIS11"/>
    <property type="match status" value="1"/>
</dbReference>
<dbReference type="FunFam" id="4.10.1000.10:FF:000018">
    <property type="entry name" value="Zinc finger protein"/>
    <property type="match status" value="1"/>
</dbReference>
<evidence type="ECO:0000256" key="3">
    <source>
        <dbReference type="ARBA" id="ARBA00022771"/>
    </source>
</evidence>
<dbReference type="GO" id="GO:0005829">
    <property type="term" value="C:cytosol"/>
    <property type="evidence" value="ECO:0007669"/>
    <property type="project" value="TreeGrafter"/>
</dbReference>
<dbReference type="Proteomes" id="UP000230233">
    <property type="component" value="Chromosome II"/>
</dbReference>
<feature type="domain" description="C3H1-type" evidence="6">
    <location>
        <begin position="104"/>
        <end position="134"/>
    </location>
</feature>
<reference evidence="9" key="1">
    <citation type="submission" date="2017-10" db="EMBL/GenBank/DDBJ databases">
        <title>Rapid genome shrinkage in a self-fertile nematode reveals novel sperm competition proteins.</title>
        <authorList>
            <person name="Yin D."/>
            <person name="Schwarz E.M."/>
            <person name="Thomas C.G."/>
            <person name="Felde R.L."/>
            <person name="Korf I.F."/>
            <person name="Cutter A.D."/>
            <person name="Schartner C.M."/>
            <person name="Ralston E.J."/>
            <person name="Meyer B.J."/>
            <person name="Haag E.S."/>
        </authorList>
    </citation>
    <scope>NUCLEOTIDE SEQUENCE [LARGE SCALE GENOMIC DNA]</scope>
    <source>
        <strain evidence="9">JU1422</strain>
    </source>
</reference>
<dbReference type="SUPFAM" id="SSF160443">
    <property type="entry name" value="SMR domain-like"/>
    <property type="match status" value="1"/>
</dbReference>
<name>A0A2G5VCE0_9PELO</name>